<protein>
    <submittedName>
        <fullName evidence="1">Uncharacterized protein</fullName>
    </submittedName>
</protein>
<proteinExistence type="predicted"/>
<dbReference type="AlphaFoldDB" id="A0A6A6ESV5"/>
<keyword evidence="2" id="KW-1185">Reference proteome</keyword>
<sequence>MCLQQWRSASDTQPTCRSAGFNFHGRRTLSYTPPILSYFPLLGLGIGGGRRKKHEDVVGLIMSFLRSAEGTTADSGA</sequence>
<dbReference type="EMBL" id="ML994614">
    <property type="protein sequence ID" value="KAF2192976.1"/>
    <property type="molecule type" value="Genomic_DNA"/>
</dbReference>
<dbReference type="OrthoDB" id="3772764at2759"/>
<evidence type="ECO:0000313" key="1">
    <source>
        <dbReference type="EMBL" id="KAF2192976.1"/>
    </source>
</evidence>
<accession>A0A6A6ESV5</accession>
<name>A0A6A6ESV5_9PEZI</name>
<dbReference type="Proteomes" id="UP000800200">
    <property type="component" value="Unassembled WGS sequence"/>
</dbReference>
<organism evidence="1 2">
    <name type="scientific">Zopfia rhizophila CBS 207.26</name>
    <dbReference type="NCBI Taxonomy" id="1314779"/>
    <lineage>
        <taxon>Eukaryota</taxon>
        <taxon>Fungi</taxon>
        <taxon>Dikarya</taxon>
        <taxon>Ascomycota</taxon>
        <taxon>Pezizomycotina</taxon>
        <taxon>Dothideomycetes</taxon>
        <taxon>Dothideomycetes incertae sedis</taxon>
        <taxon>Zopfiaceae</taxon>
        <taxon>Zopfia</taxon>
    </lineage>
</organism>
<evidence type="ECO:0000313" key="2">
    <source>
        <dbReference type="Proteomes" id="UP000800200"/>
    </source>
</evidence>
<reference evidence="1" key="1">
    <citation type="journal article" date="2020" name="Stud. Mycol.">
        <title>101 Dothideomycetes genomes: a test case for predicting lifestyles and emergence of pathogens.</title>
        <authorList>
            <person name="Haridas S."/>
            <person name="Albert R."/>
            <person name="Binder M."/>
            <person name="Bloem J."/>
            <person name="Labutti K."/>
            <person name="Salamov A."/>
            <person name="Andreopoulos B."/>
            <person name="Baker S."/>
            <person name="Barry K."/>
            <person name="Bills G."/>
            <person name="Bluhm B."/>
            <person name="Cannon C."/>
            <person name="Castanera R."/>
            <person name="Culley D."/>
            <person name="Daum C."/>
            <person name="Ezra D."/>
            <person name="Gonzalez J."/>
            <person name="Henrissat B."/>
            <person name="Kuo A."/>
            <person name="Liang C."/>
            <person name="Lipzen A."/>
            <person name="Lutzoni F."/>
            <person name="Magnuson J."/>
            <person name="Mondo S."/>
            <person name="Nolan M."/>
            <person name="Ohm R."/>
            <person name="Pangilinan J."/>
            <person name="Park H.-J."/>
            <person name="Ramirez L."/>
            <person name="Alfaro M."/>
            <person name="Sun H."/>
            <person name="Tritt A."/>
            <person name="Yoshinaga Y."/>
            <person name="Zwiers L.-H."/>
            <person name="Turgeon B."/>
            <person name="Goodwin S."/>
            <person name="Spatafora J."/>
            <person name="Crous P."/>
            <person name="Grigoriev I."/>
        </authorList>
    </citation>
    <scope>NUCLEOTIDE SEQUENCE</scope>
    <source>
        <strain evidence="1">CBS 207.26</strain>
    </source>
</reference>
<gene>
    <name evidence="1" type="ORF">K469DRAFT_714998</name>
</gene>